<evidence type="ECO:0000313" key="2">
    <source>
        <dbReference type="Proteomes" id="UP000622317"/>
    </source>
</evidence>
<dbReference type="RefSeq" id="WP_191618708.1">
    <property type="nucleotide sequence ID" value="NZ_JACYFG010000051.1"/>
</dbReference>
<dbReference type="AlphaFoldDB" id="A0A927FDY3"/>
<sequence>MITAFRLVSLLGLALTLIPSILFAIDSLSLENVKTSMTIGMLLWLVSAPVVQGLKQKLPDASH</sequence>
<proteinExistence type="predicted"/>
<evidence type="ECO:0000313" key="1">
    <source>
        <dbReference type="EMBL" id="MBD5781623.1"/>
    </source>
</evidence>
<name>A0A927FDY3_9BACT</name>
<dbReference type="EMBL" id="JACYFG010000051">
    <property type="protein sequence ID" value="MBD5781623.1"/>
    <property type="molecule type" value="Genomic_DNA"/>
</dbReference>
<accession>A0A927FDY3</accession>
<comment type="caution">
    <text evidence="1">The sequence shown here is derived from an EMBL/GenBank/DDBJ whole genome shotgun (WGS) entry which is preliminary data.</text>
</comment>
<gene>
    <name evidence="1" type="ORF">IEN85_19130</name>
</gene>
<protein>
    <submittedName>
        <fullName evidence="1">Uncharacterized protein</fullName>
    </submittedName>
</protein>
<dbReference type="Proteomes" id="UP000622317">
    <property type="component" value="Unassembled WGS sequence"/>
</dbReference>
<keyword evidence="2" id="KW-1185">Reference proteome</keyword>
<reference evidence="1" key="1">
    <citation type="submission" date="2020-09" db="EMBL/GenBank/DDBJ databases">
        <title>Pelagicoccus enzymogenes sp. nov. with an EPS production, isolated from marine sediment.</title>
        <authorList>
            <person name="Feng X."/>
        </authorList>
    </citation>
    <scope>NUCLEOTIDE SEQUENCE</scope>
    <source>
        <strain evidence="1">NFK12</strain>
    </source>
</reference>
<organism evidence="1 2">
    <name type="scientific">Pelagicoccus enzymogenes</name>
    <dbReference type="NCBI Taxonomy" id="2773457"/>
    <lineage>
        <taxon>Bacteria</taxon>
        <taxon>Pseudomonadati</taxon>
        <taxon>Verrucomicrobiota</taxon>
        <taxon>Opitutia</taxon>
        <taxon>Puniceicoccales</taxon>
        <taxon>Pelagicoccaceae</taxon>
        <taxon>Pelagicoccus</taxon>
    </lineage>
</organism>